<keyword evidence="1" id="KW-0812">Transmembrane</keyword>
<name>A0ABS5TB93_9ACTN</name>
<dbReference type="RefSeq" id="WP_214154606.1">
    <property type="nucleotide sequence ID" value="NZ_JAHBAY010000002.1"/>
</dbReference>
<dbReference type="Gene3D" id="3.40.50.2300">
    <property type="match status" value="2"/>
</dbReference>
<dbReference type="Proteomes" id="UP001197247">
    <property type="component" value="Unassembled WGS sequence"/>
</dbReference>
<protein>
    <submittedName>
        <fullName evidence="2">Amino acid ABC transporter substrate-binding protein</fullName>
    </submittedName>
</protein>
<organism evidence="2 3">
    <name type="scientific">Kineosporia corallincola</name>
    <dbReference type="NCBI Taxonomy" id="2835133"/>
    <lineage>
        <taxon>Bacteria</taxon>
        <taxon>Bacillati</taxon>
        <taxon>Actinomycetota</taxon>
        <taxon>Actinomycetes</taxon>
        <taxon>Kineosporiales</taxon>
        <taxon>Kineosporiaceae</taxon>
        <taxon>Kineosporia</taxon>
    </lineage>
</organism>
<keyword evidence="1" id="KW-1133">Transmembrane helix</keyword>
<dbReference type="EMBL" id="JAHBAY010000002">
    <property type="protein sequence ID" value="MBT0768306.1"/>
    <property type="molecule type" value="Genomic_DNA"/>
</dbReference>
<keyword evidence="1" id="KW-0472">Membrane</keyword>
<comment type="caution">
    <text evidence="2">The sequence shown here is derived from an EMBL/GenBank/DDBJ whole genome shotgun (WGS) entry which is preliminary data.</text>
</comment>
<evidence type="ECO:0000313" key="3">
    <source>
        <dbReference type="Proteomes" id="UP001197247"/>
    </source>
</evidence>
<accession>A0ABS5TB93</accession>
<evidence type="ECO:0000313" key="2">
    <source>
        <dbReference type="EMBL" id="MBT0768306.1"/>
    </source>
</evidence>
<reference evidence="2 3" key="1">
    <citation type="submission" date="2021-05" db="EMBL/GenBank/DDBJ databases">
        <title>Kineosporia and Streptomyces sp. nov. two new marine actinobacteria isolated from Coral.</title>
        <authorList>
            <person name="Buangrab K."/>
            <person name="Sutthacheep M."/>
            <person name="Yeemin T."/>
            <person name="Harunari E."/>
            <person name="Igarashi Y."/>
            <person name="Kanchanasin P."/>
            <person name="Tanasupawat S."/>
            <person name="Phongsopitanun W."/>
        </authorList>
    </citation>
    <scope>NUCLEOTIDE SEQUENCE [LARGE SCALE GENOMIC DNA]</scope>
    <source>
        <strain evidence="2 3">J2-2</strain>
    </source>
</reference>
<dbReference type="InterPro" id="IPR028082">
    <property type="entry name" value="Peripla_BP_I"/>
</dbReference>
<gene>
    <name evidence="2" type="ORF">KIH74_05190</name>
</gene>
<dbReference type="CDD" id="cd06268">
    <property type="entry name" value="PBP1_ABC_transporter_LIVBP-like"/>
    <property type="match status" value="1"/>
</dbReference>
<feature type="transmembrane region" description="Helical" evidence="1">
    <location>
        <begin position="26"/>
        <end position="45"/>
    </location>
</feature>
<dbReference type="SUPFAM" id="SSF53822">
    <property type="entry name" value="Periplasmic binding protein-like I"/>
    <property type="match status" value="1"/>
</dbReference>
<keyword evidence="3" id="KW-1185">Reference proteome</keyword>
<proteinExistence type="predicted"/>
<evidence type="ECO:0000256" key="1">
    <source>
        <dbReference type="SAM" id="Phobius"/>
    </source>
</evidence>
<sequence length="500" mass="53112">MSHWTALEQADTEGLFQLPSGRRRRVVVLLLVAALVLALGGWGIATVVRACGGLGSGVTSVGGECVGVSDSFVFDEDEYAGVMSRITAENASIGQGSAVTVAVLGSFTTDDTSAVSKAEMRRQLAGAYVAQRRHNTSGTGVRMKLVVANWGSHEQEWSRVVDGLVERVDDEDPLVAVTGMGVSVTQTRDAARRLSQAGIPMVGTITTADELTAVDGYFRVSPPNREYVSSLRSYVQRTKGLKRAVLMADQGPASNDLFTANLAEDMRTAFAREIGLTPIIQFTGTQDPQGVQPNSFAVKAVEACRDDNDLLLYAGRSNDLAQLLNILVERCGHRKLTVMTGGSDDLGRFRDLSADLAAANITLVYASGADAVGWLAGQDTPAAFGDFHKYFADAGLGDDTELDDGAVMSAHDSVRVVSTALELALEEGVTPGENTRHDVMQAMSSLNGDFEVQGATGDFSFQVRPPATGDPVGKPVPVVSIPQARQQGPTYRTEPGLIRR</sequence>